<dbReference type="EMBL" id="SMSI01000001">
    <property type="protein sequence ID" value="TDH38345.1"/>
    <property type="molecule type" value="Genomic_DNA"/>
</dbReference>
<dbReference type="Pfam" id="PF00781">
    <property type="entry name" value="DAGK_cat"/>
    <property type="match status" value="1"/>
</dbReference>
<dbReference type="Gene3D" id="3.40.50.10330">
    <property type="entry name" value="Probable inorganic polyphosphate/atp-NAD kinase, domain 1"/>
    <property type="match status" value="1"/>
</dbReference>
<organism evidence="2 3">
    <name type="scientific">Pseudohoeflea suaedae</name>
    <dbReference type="NCBI Taxonomy" id="877384"/>
    <lineage>
        <taxon>Bacteria</taxon>
        <taxon>Pseudomonadati</taxon>
        <taxon>Pseudomonadota</taxon>
        <taxon>Alphaproteobacteria</taxon>
        <taxon>Hyphomicrobiales</taxon>
        <taxon>Rhizobiaceae</taxon>
        <taxon>Pseudohoeflea</taxon>
    </lineage>
</organism>
<feature type="domain" description="DAGKc" evidence="1">
    <location>
        <begin position="35"/>
        <end position="168"/>
    </location>
</feature>
<evidence type="ECO:0000259" key="1">
    <source>
        <dbReference type="PROSITE" id="PS50146"/>
    </source>
</evidence>
<comment type="caution">
    <text evidence="2">The sequence shown here is derived from an EMBL/GenBank/DDBJ whole genome shotgun (WGS) entry which is preliminary data.</text>
</comment>
<dbReference type="AlphaFoldDB" id="A0A4V3A7D2"/>
<dbReference type="Proteomes" id="UP000295131">
    <property type="component" value="Unassembled WGS sequence"/>
</dbReference>
<protein>
    <submittedName>
        <fullName evidence="2">Diacylglycerol kinase family lipid kinase</fullName>
    </submittedName>
</protein>
<evidence type="ECO:0000313" key="3">
    <source>
        <dbReference type="Proteomes" id="UP000295131"/>
    </source>
</evidence>
<dbReference type="Pfam" id="PF19279">
    <property type="entry name" value="YegS_C"/>
    <property type="match status" value="1"/>
</dbReference>
<dbReference type="InterPro" id="IPR017438">
    <property type="entry name" value="ATP-NAD_kinase_N"/>
</dbReference>
<dbReference type="InterPro" id="IPR001206">
    <property type="entry name" value="Diacylglycerol_kinase_cat_dom"/>
</dbReference>
<accession>A0A4V3A7D2</accession>
<dbReference type="InterPro" id="IPR004363">
    <property type="entry name" value="Methylgl_synth"/>
</dbReference>
<dbReference type="Gene3D" id="2.60.200.40">
    <property type="match status" value="1"/>
</dbReference>
<dbReference type="GO" id="GO:0005829">
    <property type="term" value="C:cytosol"/>
    <property type="evidence" value="ECO:0007669"/>
    <property type="project" value="TreeGrafter"/>
</dbReference>
<dbReference type="GO" id="GO:0016301">
    <property type="term" value="F:kinase activity"/>
    <property type="evidence" value="ECO:0007669"/>
    <property type="project" value="UniProtKB-KW"/>
</dbReference>
<gene>
    <name evidence="2" type="ORF">E2A64_04315</name>
</gene>
<dbReference type="SMART" id="SM00046">
    <property type="entry name" value="DAGKc"/>
    <property type="match status" value="1"/>
</dbReference>
<reference evidence="2 3" key="1">
    <citation type="journal article" date="2013" name="Int. J. Syst. Evol. Microbiol.">
        <title>Hoeflea suaedae sp. nov., an endophytic bacterium isolated from the root of the halophyte Suaeda maritima.</title>
        <authorList>
            <person name="Chung E.J."/>
            <person name="Park J.A."/>
            <person name="Pramanik P."/>
            <person name="Bibi F."/>
            <person name="Jeon C.O."/>
            <person name="Chung Y.R."/>
        </authorList>
    </citation>
    <scope>NUCLEOTIDE SEQUENCE [LARGE SCALE GENOMIC DNA]</scope>
    <source>
        <strain evidence="2 3">YC6898</strain>
    </source>
</reference>
<dbReference type="InterPro" id="IPR045540">
    <property type="entry name" value="YegS/DAGK_C"/>
</dbReference>
<evidence type="ECO:0000313" key="2">
    <source>
        <dbReference type="EMBL" id="TDH38345.1"/>
    </source>
</evidence>
<dbReference type="GO" id="GO:0019242">
    <property type="term" value="P:methylglyoxal biosynthetic process"/>
    <property type="evidence" value="ECO:0007669"/>
    <property type="project" value="InterPro"/>
</dbReference>
<dbReference type="PANTHER" id="PTHR30492">
    <property type="entry name" value="METHYLGLYOXAL SYNTHASE"/>
    <property type="match status" value="1"/>
</dbReference>
<name>A0A4V3A7D2_9HYPH</name>
<keyword evidence="3" id="KW-1185">Reference proteome</keyword>
<dbReference type="GO" id="GO:0008929">
    <property type="term" value="F:methylglyoxal synthase activity"/>
    <property type="evidence" value="ECO:0007669"/>
    <property type="project" value="InterPro"/>
</dbReference>
<sequence length="340" mass="36990">MARARLRYPRRGRPVDRFQLGRFRRVKSSLHLEVRWTMKFRAILNKDGGTLKSTDIDTFGEFIRETFQAAGNSIEVHPVSGDELIDALQKAFDDDAVEGVIAGGGDGTVSAAGGMALRGDKPLGILPAGTMNLYARALGIPLDLEDAVRALAPGRIGKSDIGRANGRPFLHQFSIGFHSRMVAERNSYNFASKLGKIRASIIAALDTIRRPPSFPIDMEVDGRKIREKVSSLAVTNNPYGEGHLPYADDVTSGMLGIYYARPATAAANAKMLADLTFGNWSNNPDIVQEGGRKVHISFPQKRKSAKAVIDGELVDLDPSVDIEILPGALKVVLPRNEEEA</sequence>
<keyword evidence="2" id="KW-0808">Transferase</keyword>
<dbReference type="SUPFAM" id="SSF111331">
    <property type="entry name" value="NAD kinase/diacylglycerol kinase-like"/>
    <property type="match status" value="1"/>
</dbReference>
<dbReference type="InterPro" id="IPR016064">
    <property type="entry name" value="NAD/diacylglycerol_kinase_sf"/>
</dbReference>
<proteinExistence type="predicted"/>
<dbReference type="PROSITE" id="PS50146">
    <property type="entry name" value="DAGK"/>
    <property type="match status" value="1"/>
</dbReference>
<keyword evidence="2" id="KW-0418">Kinase</keyword>
<dbReference type="PANTHER" id="PTHR30492:SF0">
    <property type="entry name" value="METHYLGLYOXAL SYNTHASE"/>
    <property type="match status" value="1"/>
</dbReference>